<evidence type="ECO:0000313" key="1">
    <source>
        <dbReference type="EMBL" id="KAJ7544572.1"/>
    </source>
</evidence>
<dbReference type="Proteomes" id="UP001162992">
    <property type="component" value="Chromosome 9"/>
</dbReference>
<keyword evidence="2" id="KW-1185">Reference proteome</keyword>
<sequence>MALSLLYLFFVSGLNFKAVLLDRSPVPLVRMHSVIHTFIRTSEQELHIILHTSQPLLKAQH</sequence>
<evidence type="ECO:0000313" key="2">
    <source>
        <dbReference type="Proteomes" id="UP001162992"/>
    </source>
</evidence>
<gene>
    <name evidence="1" type="ORF">O6H91_09G083400</name>
</gene>
<comment type="caution">
    <text evidence="1">The sequence shown here is derived from an EMBL/GenBank/DDBJ whole genome shotgun (WGS) entry which is preliminary data.</text>
</comment>
<organism evidence="1 2">
    <name type="scientific">Diphasiastrum complanatum</name>
    <name type="common">Issler's clubmoss</name>
    <name type="synonym">Lycopodium complanatum</name>
    <dbReference type="NCBI Taxonomy" id="34168"/>
    <lineage>
        <taxon>Eukaryota</taxon>
        <taxon>Viridiplantae</taxon>
        <taxon>Streptophyta</taxon>
        <taxon>Embryophyta</taxon>
        <taxon>Tracheophyta</taxon>
        <taxon>Lycopodiopsida</taxon>
        <taxon>Lycopodiales</taxon>
        <taxon>Lycopodiaceae</taxon>
        <taxon>Lycopodioideae</taxon>
        <taxon>Diphasiastrum</taxon>
    </lineage>
</organism>
<protein>
    <submittedName>
        <fullName evidence="1">Uncharacterized protein</fullName>
    </submittedName>
</protein>
<dbReference type="EMBL" id="CM055100">
    <property type="protein sequence ID" value="KAJ7544572.1"/>
    <property type="molecule type" value="Genomic_DNA"/>
</dbReference>
<reference evidence="2" key="1">
    <citation type="journal article" date="2024" name="Proc. Natl. Acad. Sci. U.S.A.">
        <title>Extraordinary preservation of gene collinearity over three hundred million years revealed in homosporous lycophytes.</title>
        <authorList>
            <person name="Li C."/>
            <person name="Wickell D."/>
            <person name="Kuo L.Y."/>
            <person name="Chen X."/>
            <person name="Nie B."/>
            <person name="Liao X."/>
            <person name="Peng D."/>
            <person name="Ji J."/>
            <person name="Jenkins J."/>
            <person name="Williams M."/>
            <person name="Shu S."/>
            <person name="Plott C."/>
            <person name="Barry K."/>
            <person name="Rajasekar S."/>
            <person name="Grimwood J."/>
            <person name="Han X."/>
            <person name="Sun S."/>
            <person name="Hou Z."/>
            <person name="He W."/>
            <person name="Dai G."/>
            <person name="Sun C."/>
            <person name="Schmutz J."/>
            <person name="Leebens-Mack J.H."/>
            <person name="Li F.W."/>
            <person name="Wang L."/>
        </authorList>
    </citation>
    <scope>NUCLEOTIDE SEQUENCE [LARGE SCALE GENOMIC DNA]</scope>
    <source>
        <strain evidence="2">cv. PW_Plant_1</strain>
    </source>
</reference>
<proteinExistence type="predicted"/>
<name>A0ACC2CRG3_DIPCM</name>
<accession>A0ACC2CRG3</accession>